<dbReference type="Pfam" id="PF23440">
    <property type="entry name" value="BROMI_C"/>
    <property type="match status" value="1"/>
</dbReference>
<dbReference type="Proteomes" id="UP000534107">
    <property type="component" value="Unassembled WGS sequence"/>
</dbReference>
<dbReference type="OrthoDB" id="1668230at2759"/>
<reference evidence="2 3" key="1">
    <citation type="submission" date="2019-09" db="EMBL/GenBank/DDBJ databases">
        <title>Bird 10,000 Genomes (B10K) Project - Family phase.</title>
        <authorList>
            <person name="Zhang G."/>
        </authorList>
    </citation>
    <scope>NUCLEOTIDE SEQUENCE [LARGE SCALE GENOMIC DNA]</scope>
    <source>
        <strain evidence="2">B10K-DU-001-16</strain>
        <tissue evidence="2">Muscle</tissue>
    </source>
</reference>
<feature type="domain" description="BROMI C-terminal Rab TBC-like" evidence="1">
    <location>
        <begin position="1"/>
        <end position="269"/>
    </location>
</feature>
<dbReference type="InterPro" id="IPR035969">
    <property type="entry name" value="Rab-GAP_TBC_sf"/>
</dbReference>
<evidence type="ECO:0000259" key="1">
    <source>
        <dbReference type="Pfam" id="PF23440"/>
    </source>
</evidence>
<feature type="non-terminal residue" evidence="2">
    <location>
        <position position="269"/>
    </location>
</feature>
<protein>
    <submittedName>
        <fullName evidence="2">BROMI protein</fullName>
    </submittedName>
</protein>
<name>A0A7K9I019_9PICI</name>
<sequence length="269" mass="30302">MKARADAISGKILAELLERFVSLLSESQADCCFSTGDSEAVAAAVRSESLSPAQQLGVEMTVRYGKSLNLLQEDAADGLSFVLLSCQQFLKQQQRPLVSSLHILSWCHSAVLPKNSSCLQECSPGYDWFAASVFLLMSGDEKTTLTFLQQFSHLLVSAFLWPPRLHRSIHLPLSTVESGIYPVYFCTAHNIEMLLKAELPFVSSAFHRSGFTPAQICLHWITQCFWNYLDWPEICHYLALCIFLGADYQIYLCISVFRHLQQDILQHTE</sequence>
<gene>
    <name evidence="2" type="primary">Tbc1d32</name>
    <name evidence="2" type="ORF">BUCCAP_R10181</name>
</gene>
<dbReference type="AlphaFoldDB" id="A0A7K9I019"/>
<comment type="caution">
    <text evidence="2">The sequence shown here is derived from an EMBL/GenBank/DDBJ whole genome shotgun (WGS) entry which is preliminary data.</text>
</comment>
<proteinExistence type="predicted"/>
<dbReference type="InterPro" id="IPR055392">
    <property type="entry name" value="BROMI_C"/>
</dbReference>
<dbReference type="Gene3D" id="1.10.472.80">
    <property type="entry name" value="Ypt/Rab-GAP domain of gyp1p, domain 3"/>
    <property type="match status" value="1"/>
</dbReference>
<accession>A0A7K9I019</accession>
<keyword evidence="3" id="KW-1185">Reference proteome</keyword>
<dbReference type="SUPFAM" id="SSF47923">
    <property type="entry name" value="Ypt/Rab-GAP domain of gyp1p"/>
    <property type="match status" value="1"/>
</dbReference>
<feature type="non-terminal residue" evidence="2">
    <location>
        <position position="1"/>
    </location>
</feature>
<evidence type="ECO:0000313" key="3">
    <source>
        <dbReference type="Proteomes" id="UP000534107"/>
    </source>
</evidence>
<organism evidence="2 3">
    <name type="scientific">Bucco capensis</name>
    <name type="common">collared puffbird</name>
    <dbReference type="NCBI Taxonomy" id="135168"/>
    <lineage>
        <taxon>Eukaryota</taxon>
        <taxon>Metazoa</taxon>
        <taxon>Chordata</taxon>
        <taxon>Craniata</taxon>
        <taxon>Vertebrata</taxon>
        <taxon>Euteleostomi</taxon>
        <taxon>Archelosauria</taxon>
        <taxon>Archosauria</taxon>
        <taxon>Dinosauria</taxon>
        <taxon>Saurischia</taxon>
        <taxon>Theropoda</taxon>
        <taxon>Coelurosauria</taxon>
        <taxon>Aves</taxon>
        <taxon>Neognathae</taxon>
        <taxon>Neoaves</taxon>
        <taxon>Telluraves</taxon>
        <taxon>Coraciimorphae</taxon>
        <taxon>Piciformes</taxon>
        <taxon>Bucconidae</taxon>
        <taxon>Bucco</taxon>
    </lineage>
</organism>
<evidence type="ECO:0000313" key="2">
    <source>
        <dbReference type="EMBL" id="NXH19437.1"/>
    </source>
</evidence>
<dbReference type="EMBL" id="VWZO01016817">
    <property type="protein sequence ID" value="NXH19437.1"/>
    <property type="molecule type" value="Genomic_DNA"/>
</dbReference>